<dbReference type="AlphaFoldDB" id="H8G7P4"/>
<dbReference type="RefSeq" id="WP_005443776.1">
    <property type="nucleotide sequence ID" value="NZ_CM001466.1"/>
</dbReference>
<dbReference type="HOGENOM" id="CLU_061724_0_0_11"/>
<evidence type="ECO:0008006" key="3">
    <source>
        <dbReference type="Google" id="ProtNLM"/>
    </source>
</evidence>
<evidence type="ECO:0000313" key="2">
    <source>
        <dbReference type="Proteomes" id="UP000004705"/>
    </source>
</evidence>
<sequence length="287" mass="30789">MDRALARELAHRCHNAVEPLHAFVYFSPEMEQTFAGAGLKAGRRAYFAGRAAPLGPVGATVVTATFYNFSPKLVERHIPEAWRVVAPAEVVNLRFSAAEAGLRRLLGEAADSPEVGELGELLREAAGHAPAEGRALFAAHADLDWPDGAVARLWHAATLLREFRGDGHIAALVAEGLSGLDALVTHIATGKSFRADVARETRGWTEAEWSAAEDALRERGLLDDTGALTDAGHALRAAVEERTDAAATAPYRKLGEDKARRIVELAKPLSRTLLKAGGIPRELFARG</sequence>
<accession>H8G7P4</accession>
<dbReference type="EMBL" id="CM001466">
    <property type="protein sequence ID" value="EHY90407.1"/>
    <property type="molecule type" value="Genomic_DNA"/>
</dbReference>
<gene>
    <name evidence="1" type="ORF">SacazDRAFT_03536</name>
</gene>
<keyword evidence="2" id="KW-1185">Reference proteome</keyword>
<dbReference type="OrthoDB" id="157052at2"/>
<organism evidence="1 2">
    <name type="scientific">Saccharomonospora azurea NA-128</name>
    <dbReference type="NCBI Taxonomy" id="882081"/>
    <lineage>
        <taxon>Bacteria</taxon>
        <taxon>Bacillati</taxon>
        <taxon>Actinomycetota</taxon>
        <taxon>Actinomycetes</taxon>
        <taxon>Pseudonocardiales</taxon>
        <taxon>Pseudonocardiaceae</taxon>
        <taxon>Saccharomonospora</taxon>
    </lineage>
</organism>
<dbReference type="Pfam" id="PF21863">
    <property type="entry name" value="HTH_67"/>
    <property type="match status" value="1"/>
</dbReference>
<dbReference type="Proteomes" id="UP000004705">
    <property type="component" value="Chromosome"/>
</dbReference>
<proteinExistence type="predicted"/>
<dbReference type="InterPro" id="IPR054058">
    <property type="entry name" value="HTH_67"/>
</dbReference>
<name>H8G7P4_9PSEU</name>
<dbReference type="NCBIfam" id="NF047719">
    <property type="entry name" value="SCO6745_fam_HTH"/>
    <property type="match status" value="1"/>
</dbReference>
<evidence type="ECO:0000313" key="1">
    <source>
        <dbReference type="EMBL" id="EHY90407.1"/>
    </source>
</evidence>
<protein>
    <recommendedName>
        <fullName evidence="3">SalK</fullName>
    </recommendedName>
</protein>
<reference evidence="1 2" key="1">
    <citation type="journal article" date="2012" name="Stand. Genomic Sci.">
        <title>Genome sequence of the soil bacterium Saccharomonospora azurea type strain (NA-128(T)).</title>
        <authorList>
            <person name="Klenk H.P."/>
            <person name="Held B."/>
            <person name="Lucas S."/>
            <person name="Lapidus A."/>
            <person name="Copeland A."/>
            <person name="Hammon N."/>
            <person name="Pitluck S."/>
            <person name="Goodwin L.A."/>
            <person name="Han C."/>
            <person name="Tapia R."/>
            <person name="Brambilla E.M."/>
            <person name="Potter G."/>
            <person name="Land M."/>
            <person name="Ivanova N."/>
            <person name="Rohde M."/>
            <person name="Goker M."/>
            <person name="Detter J.C."/>
            <person name="Kyrpides N.C."/>
            <person name="Woyke T."/>
        </authorList>
    </citation>
    <scope>NUCLEOTIDE SEQUENCE [LARGE SCALE GENOMIC DNA]</scope>
    <source>
        <strain evidence="1 2">NA-128</strain>
    </source>
</reference>